<reference evidence="2" key="1">
    <citation type="submission" date="2021-10" db="EMBL/GenBank/DDBJ databases">
        <authorList>
            <person name="Piombo E."/>
        </authorList>
    </citation>
    <scope>NUCLEOTIDE SEQUENCE</scope>
</reference>
<name>A0A9N9VH85_9HYPO</name>
<protein>
    <submittedName>
        <fullName evidence="2">Uncharacterized protein</fullName>
    </submittedName>
</protein>
<evidence type="ECO:0000313" key="2">
    <source>
        <dbReference type="EMBL" id="CAH0021701.1"/>
    </source>
</evidence>
<evidence type="ECO:0000256" key="1">
    <source>
        <dbReference type="SAM" id="MobiDB-lite"/>
    </source>
</evidence>
<proteinExistence type="predicted"/>
<dbReference type="OrthoDB" id="5424149at2759"/>
<feature type="compositionally biased region" description="Low complexity" evidence="1">
    <location>
        <begin position="19"/>
        <end position="32"/>
    </location>
</feature>
<gene>
    <name evidence="2" type="ORF">CRHIZ90672A_00010380</name>
</gene>
<feature type="region of interest" description="Disordered" evidence="1">
    <location>
        <begin position="1"/>
        <end position="81"/>
    </location>
</feature>
<organism evidence="2 3">
    <name type="scientific">Clonostachys rhizophaga</name>
    <dbReference type="NCBI Taxonomy" id="160324"/>
    <lineage>
        <taxon>Eukaryota</taxon>
        <taxon>Fungi</taxon>
        <taxon>Dikarya</taxon>
        <taxon>Ascomycota</taxon>
        <taxon>Pezizomycotina</taxon>
        <taxon>Sordariomycetes</taxon>
        <taxon>Hypocreomycetidae</taxon>
        <taxon>Hypocreales</taxon>
        <taxon>Bionectriaceae</taxon>
        <taxon>Clonostachys</taxon>
    </lineage>
</organism>
<keyword evidence="3" id="KW-1185">Reference proteome</keyword>
<accession>A0A9N9VH85</accession>
<evidence type="ECO:0000313" key="3">
    <source>
        <dbReference type="Proteomes" id="UP000696573"/>
    </source>
</evidence>
<dbReference type="AlphaFoldDB" id="A0A9N9VH85"/>
<sequence>MGKKKESKKSSSSHRDSMSESQKTKTTSTTSSGFDVQAYKNGLLQPPYSKPPTNLEDHRKQHARSRATASPPEPEYKRRVEGAGNEAIVAAQVSRHVLKEYGDEGYNQSFGRSFTGFPDDVGFNDGLSAPQPDFVEGLEIEEYGPFPVD</sequence>
<dbReference type="EMBL" id="CABFNQ020000659">
    <property type="protein sequence ID" value="CAH0021701.1"/>
    <property type="molecule type" value="Genomic_DNA"/>
</dbReference>
<dbReference type="Proteomes" id="UP000696573">
    <property type="component" value="Unassembled WGS sequence"/>
</dbReference>
<comment type="caution">
    <text evidence="2">The sequence shown here is derived from an EMBL/GenBank/DDBJ whole genome shotgun (WGS) entry which is preliminary data.</text>
</comment>